<evidence type="ECO:0000256" key="4">
    <source>
        <dbReference type="ARBA" id="ARBA00022989"/>
    </source>
</evidence>
<comment type="caution">
    <text evidence="9">The sequence shown here is derived from an EMBL/GenBank/DDBJ whole genome shotgun (WGS) entry which is preliminary data.</text>
</comment>
<feature type="transmembrane region" description="Helical" evidence="7">
    <location>
        <begin position="416"/>
        <end position="434"/>
    </location>
</feature>
<evidence type="ECO:0000256" key="5">
    <source>
        <dbReference type="ARBA" id="ARBA00023136"/>
    </source>
</evidence>
<dbReference type="InterPro" id="IPR020846">
    <property type="entry name" value="MFS_dom"/>
</dbReference>
<evidence type="ECO:0000256" key="3">
    <source>
        <dbReference type="ARBA" id="ARBA00022692"/>
    </source>
</evidence>
<feature type="domain" description="Major facilitator superfamily (MFS) profile" evidence="8">
    <location>
        <begin position="350"/>
        <end position="580"/>
    </location>
</feature>
<comment type="similarity">
    <text evidence="2">Belongs to the major facilitator superfamily. MFSD6 family.</text>
</comment>
<feature type="transmembrane region" description="Helical" evidence="7">
    <location>
        <begin position="479"/>
        <end position="500"/>
    </location>
</feature>
<dbReference type="PROSITE" id="PS50850">
    <property type="entry name" value="MFS"/>
    <property type="match status" value="2"/>
</dbReference>
<dbReference type="Gene3D" id="1.20.1250.20">
    <property type="entry name" value="MFS general substrate transporter like domains"/>
    <property type="match status" value="3"/>
</dbReference>
<evidence type="ECO:0000256" key="1">
    <source>
        <dbReference type="ARBA" id="ARBA00004141"/>
    </source>
</evidence>
<feature type="transmembrane region" description="Helical" evidence="7">
    <location>
        <begin position="385"/>
        <end position="404"/>
    </location>
</feature>
<evidence type="ECO:0000313" key="9">
    <source>
        <dbReference type="EMBL" id="OWA49992.1"/>
    </source>
</evidence>
<feature type="transmembrane region" description="Helical" evidence="7">
    <location>
        <begin position="349"/>
        <end position="373"/>
    </location>
</feature>
<dbReference type="InterPro" id="IPR024989">
    <property type="entry name" value="MFS_assoc_dom"/>
</dbReference>
<dbReference type="GO" id="GO:0022857">
    <property type="term" value="F:transmembrane transporter activity"/>
    <property type="evidence" value="ECO:0007669"/>
    <property type="project" value="InterPro"/>
</dbReference>
<name>A0A9X6N938_HYPEX</name>
<feature type="region of interest" description="Disordered" evidence="6">
    <location>
        <begin position="556"/>
        <end position="580"/>
    </location>
</feature>
<dbReference type="AlphaFoldDB" id="A0A9X6N938"/>
<evidence type="ECO:0000256" key="6">
    <source>
        <dbReference type="SAM" id="MobiDB-lite"/>
    </source>
</evidence>
<keyword evidence="4 7" id="KW-1133">Transmembrane helix</keyword>
<keyword evidence="5 7" id="KW-0472">Membrane</keyword>
<evidence type="ECO:0000256" key="7">
    <source>
        <dbReference type="SAM" id="Phobius"/>
    </source>
</evidence>
<feature type="transmembrane region" description="Helical" evidence="7">
    <location>
        <begin position="309"/>
        <end position="328"/>
    </location>
</feature>
<dbReference type="PANTHER" id="PTHR16172:SF30">
    <property type="entry name" value="SUGAR BABY, ISOFORM C"/>
    <property type="match status" value="1"/>
</dbReference>
<keyword evidence="3 7" id="KW-0812">Transmembrane</keyword>
<dbReference type="PANTHER" id="PTHR16172">
    <property type="entry name" value="MAJOR FACILITATOR SUPERFAMILY DOMAIN-CONTAINING PROTEIN 6-LIKE"/>
    <property type="match status" value="1"/>
</dbReference>
<evidence type="ECO:0000256" key="2">
    <source>
        <dbReference type="ARBA" id="ARBA00005241"/>
    </source>
</evidence>
<feature type="transmembrane region" description="Helical" evidence="7">
    <location>
        <begin position="233"/>
        <end position="254"/>
    </location>
</feature>
<feature type="transmembrane region" description="Helical" evidence="7">
    <location>
        <begin position="12"/>
        <end position="32"/>
    </location>
</feature>
<accession>A0A9X6N938</accession>
<dbReference type="OrthoDB" id="515887at2759"/>
<dbReference type="SUPFAM" id="SSF103473">
    <property type="entry name" value="MFS general substrate transporter"/>
    <property type="match status" value="1"/>
</dbReference>
<feature type="transmembrane region" description="Helical" evidence="7">
    <location>
        <begin position="74"/>
        <end position="93"/>
    </location>
</feature>
<gene>
    <name evidence="9" type="ORF">BV898_14523</name>
</gene>
<dbReference type="Proteomes" id="UP000192578">
    <property type="component" value="Unassembled WGS sequence"/>
</dbReference>
<keyword evidence="10" id="KW-1185">Reference proteome</keyword>
<protein>
    <recommendedName>
        <fullName evidence="8">Major facilitator superfamily (MFS) profile domain-containing protein</fullName>
    </recommendedName>
</protein>
<sequence length="580" mass="63266">MACEVNKTLLPLKLFFGFYLAGLACIIPYMPVFARQLGFTDGELAVIYGLLPFVGLLSKPVVGIIADKLNAHRLVLLIALIVQGVFTFIVYFLPEQPGLVLLPTETAVHLTCNQQAATLDLRNEARADTVFCLGKNVTTVRCKFGDANGYANEALNVTASNKPLHFTLHAVAAVNSTPGTCPAYVCDSSVPVRIDYDGVSRATCTKSLTSNCSAFLCKKPEQERNFVRFTYQFWLFLIVMTIGRAGFTSVYTMGDSVTFDLISQQKKPVSYGAQRVFGTLGWAAAAVVVGLLMDAFTEREQPLTDFAPAFYGFVVLIFLAMVTAWFLRPSENIQSTQVLKNVANLFRDMEFLIFSVGTFLVGTCMGLLYTYLFVYIKYSLNSPQLLMGLSAVFDCFGEAPFMFLSSWFISRIGHHGTMTMALAAFCVRFMGYSLLGAQPWWILILELLHGPCFGLFYANMATFANNVAPAGGAATMQGVLGGIYDGFGIAVGGLVGGAIYDRYGAEIAWRTFGIGAGIAAILYCSVTEGLKRHQRRDMKDAFNPSAVSLQNTSILNGTTSGYETPIPPDDTPSEKERLTA</sequence>
<evidence type="ECO:0000259" key="8">
    <source>
        <dbReference type="PROSITE" id="PS50850"/>
    </source>
</evidence>
<dbReference type="Pfam" id="PF12832">
    <property type="entry name" value="MFS_1_like"/>
    <property type="match status" value="1"/>
</dbReference>
<evidence type="ECO:0000313" key="10">
    <source>
        <dbReference type="Proteomes" id="UP000192578"/>
    </source>
</evidence>
<comment type="subcellular location">
    <subcellularLocation>
        <location evidence="1">Membrane</location>
        <topology evidence="1">Multi-pass membrane protein</topology>
    </subcellularLocation>
</comment>
<dbReference type="InterPro" id="IPR036259">
    <property type="entry name" value="MFS_trans_sf"/>
</dbReference>
<dbReference type="GO" id="GO:0016020">
    <property type="term" value="C:membrane"/>
    <property type="evidence" value="ECO:0007669"/>
    <property type="project" value="UniProtKB-SubCell"/>
</dbReference>
<dbReference type="CDD" id="cd17335">
    <property type="entry name" value="MFS_MFSD6"/>
    <property type="match status" value="1"/>
</dbReference>
<feature type="transmembrane region" description="Helical" evidence="7">
    <location>
        <begin position="512"/>
        <end position="530"/>
    </location>
</feature>
<dbReference type="InterPro" id="IPR051717">
    <property type="entry name" value="MFS_MFSD6"/>
</dbReference>
<organism evidence="9 10">
    <name type="scientific">Hypsibius exemplaris</name>
    <name type="common">Freshwater tardigrade</name>
    <dbReference type="NCBI Taxonomy" id="2072580"/>
    <lineage>
        <taxon>Eukaryota</taxon>
        <taxon>Metazoa</taxon>
        <taxon>Ecdysozoa</taxon>
        <taxon>Tardigrada</taxon>
        <taxon>Eutardigrada</taxon>
        <taxon>Parachela</taxon>
        <taxon>Hypsibioidea</taxon>
        <taxon>Hypsibiidae</taxon>
        <taxon>Hypsibius</taxon>
    </lineage>
</organism>
<feature type="transmembrane region" description="Helical" evidence="7">
    <location>
        <begin position="44"/>
        <end position="62"/>
    </location>
</feature>
<feature type="domain" description="Major facilitator superfamily (MFS) profile" evidence="8">
    <location>
        <begin position="1"/>
        <end position="332"/>
    </location>
</feature>
<proteinExistence type="inferred from homology"/>
<dbReference type="EMBL" id="MTYJ01000179">
    <property type="protein sequence ID" value="OWA49992.1"/>
    <property type="molecule type" value="Genomic_DNA"/>
</dbReference>
<dbReference type="PROSITE" id="PS51257">
    <property type="entry name" value="PROKAR_LIPOPROTEIN"/>
    <property type="match status" value="1"/>
</dbReference>
<feature type="transmembrane region" description="Helical" evidence="7">
    <location>
        <begin position="275"/>
        <end position="297"/>
    </location>
</feature>
<reference evidence="10" key="1">
    <citation type="submission" date="2017-01" db="EMBL/GenBank/DDBJ databases">
        <title>Comparative genomics of anhydrobiosis in the tardigrade Hypsibius dujardini.</title>
        <authorList>
            <person name="Yoshida Y."/>
            <person name="Koutsovoulos G."/>
            <person name="Laetsch D."/>
            <person name="Stevens L."/>
            <person name="Kumar S."/>
            <person name="Horikawa D."/>
            <person name="Ishino K."/>
            <person name="Komine S."/>
            <person name="Tomita M."/>
            <person name="Blaxter M."/>
            <person name="Arakawa K."/>
        </authorList>
    </citation>
    <scope>NUCLEOTIDE SEQUENCE [LARGE SCALE GENOMIC DNA]</scope>
    <source>
        <strain evidence="10">Z151</strain>
    </source>
</reference>